<gene>
    <name evidence="2" type="ORF">H8R92_09695</name>
</gene>
<dbReference type="Gene3D" id="3.30.70.2700">
    <property type="match status" value="1"/>
</dbReference>
<name>A0A8I0AEK1_9CLOT</name>
<dbReference type="Pfam" id="PF21688">
    <property type="entry name" value="FAD-depend_C"/>
    <property type="match status" value="1"/>
</dbReference>
<reference evidence="2" key="1">
    <citation type="submission" date="2020-08" db="EMBL/GenBank/DDBJ databases">
        <title>Genome public.</title>
        <authorList>
            <person name="Liu C."/>
            <person name="Sun Q."/>
        </authorList>
    </citation>
    <scope>NUCLEOTIDE SEQUENCE</scope>
    <source>
        <strain evidence="2">NSJ-42</strain>
    </source>
</reference>
<dbReference type="PANTHER" id="PTHR42842:SF3">
    <property type="entry name" value="FAD_NAD(P)-BINDING OXIDOREDUCTASE FAMILY PROTEIN"/>
    <property type="match status" value="1"/>
</dbReference>
<dbReference type="EMBL" id="JACOOQ010000015">
    <property type="protein sequence ID" value="MBC5640687.1"/>
    <property type="molecule type" value="Genomic_DNA"/>
</dbReference>
<comment type="caution">
    <text evidence="2">The sequence shown here is derived from an EMBL/GenBank/DDBJ whole genome shotgun (WGS) entry which is preliminary data.</text>
</comment>
<dbReference type="RefSeq" id="WP_186835318.1">
    <property type="nucleotide sequence ID" value="NZ_JACOOQ010000015.1"/>
</dbReference>
<sequence length="534" mass="59197">MTIRVNNIVLSLDDDISILKKKVSKKLKISIDEIKNFKIIKESLDARNKDNIRLTYAVELEHKNEEKLVERLHDKDVKIDTTKYEPDVQEGNEKLNNRPVVVGFGPAGIFAALMLAEKGYKPLVIERGEDVDKRSETVDRFWTEGKLNLESNVQFGEGGAGAFSDGKLTTRIKDKRCDYVLAELVKGGAPAEIAYLGKPHVGTDILKDVVKNIRKKIIKLGGEVRFSSKLEYINKENGKVKSIIVNGEEIPCEAVILALGHSARDTYEMLYETGLEMTQKAFAIGVRIEHPQDLINKSQYGKFHNHPKLKAADYKLTYQCKESKRGVYSFCMCPGGVVVAAASEEGRVVTNGMSYHARDLENANSALVVQVHPEDFGSEHVLAGVEFQRKYEELAYKVGGANYNAPVQLVGDFMRDRVSTKIGSVTPGYKPGYKLVDMRECLPDFVVESIKEGIVNFDRKIKGYGMDDAVLTGVETRTSAPIRMLRNENFESTSIEGIYPCGEGAGFAGGIISAAVDGIKVAENIIGKYTKLNI</sequence>
<evidence type="ECO:0000313" key="3">
    <source>
        <dbReference type="Proteomes" id="UP000662088"/>
    </source>
</evidence>
<dbReference type="InterPro" id="IPR049516">
    <property type="entry name" value="FAD-depend_C"/>
</dbReference>
<dbReference type="InterPro" id="IPR028348">
    <property type="entry name" value="FAD-binding_protein"/>
</dbReference>
<protein>
    <submittedName>
        <fullName evidence="2">FAD-dependent oxidoreductase</fullName>
    </submittedName>
</protein>
<dbReference type="InterPro" id="IPR036188">
    <property type="entry name" value="FAD/NAD-bd_sf"/>
</dbReference>
<dbReference type="PIRSF" id="PIRSF038984">
    <property type="entry name" value="FAD_binding_protein"/>
    <property type="match status" value="1"/>
</dbReference>
<feature type="domain" description="FAD-dependent protein C-terminal" evidence="1">
    <location>
        <begin position="281"/>
        <end position="478"/>
    </location>
</feature>
<accession>A0A8I0AEK1</accession>
<dbReference type="AlphaFoldDB" id="A0A8I0AEK1"/>
<dbReference type="PANTHER" id="PTHR42842">
    <property type="entry name" value="FAD/NAD(P)-BINDING OXIDOREDUCTASE"/>
    <property type="match status" value="1"/>
</dbReference>
<evidence type="ECO:0000313" key="2">
    <source>
        <dbReference type="EMBL" id="MBC5640687.1"/>
    </source>
</evidence>
<organism evidence="2 3">
    <name type="scientific">Clostridium lentum</name>
    <dbReference type="NCBI Taxonomy" id="2763037"/>
    <lineage>
        <taxon>Bacteria</taxon>
        <taxon>Bacillati</taxon>
        <taxon>Bacillota</taxon>
        <taxon>Clostridia</taxon>
        <taxon>Eubacteriales</taxon>
        <taxon>Clostridiaceae</taxon>
        <taxon>Clostridium</taxon>
    </lineage>
</organism>
<keyword evidence="3" id="KW-1185">Reference proteome</keyword>
<evidence type="ECO:0000259" key="1">
    <source>
        <dbReference type="Pfam" id="PF21688"/>
    </source>
</evidence>
<proteinExistence type="predicted"/>
<dbReference type="Proteomes" id="UP000662088">
    <property type="component" value="Unassembled WGS sequence"/>
</dbReference>
<dbReference type="Gene3D" id="3.50.50.60">
    <property type="entry name" value="FAD/NAD(P)-binding domain"/>
    <property type="match status" value="2"/>
</dbReference>
<dbReference type="SUPFAM" id="SSF51905">
    <property type="entry name" value="FAD/NAD(P)-binding domain"/>
    <property type="match status" value="1"/>
</dbReference>